<evidence type="ECO:0000313" key="1">
    <source>
        <dbReference type="EMBL" id="KAG8202960.1"/>
    </source>
</evidence>
<accession>A0ACB7FNI5</accession>
<dbReference type="EMBL" id="JAENJO010000004">
    <property type="protein sequence ID" value="KAG8202960.1"/>
    <property type="molecule type" value="Genomic_DNA"/>
</dbReference>
<name>A0ACB7FNI5_9ASCO</name>
<keyword evidence="2" id="KW-1185">Reference proteome</keyword>
<sequence length="787" mass="90604">MEKLIQSTISLFISLSLKISTKSYKSIISILFIISLLSIILTTTITVYHDPERIITTTTTTTSASKSVFTTSSPKQQDKLQQEIDQHQSDNSHEQQGKRIIIFPNNFPLIKNDQLVKYYIDTMDQALHPHDLIYRNYFEYKISQLSYSSQKIDVFSDGGDGDQSGIKCRKLSSQVNVKVSPAINKNGNMRQILTRFMQDDGLYFQEFLPFFPNLKEQLQSADDDIINKHWYQFIGSTVWLQQYGVHLMISRIIYTEVDQGLPIISLAYLQLFDRNWNELNDVELIIPDYETTTTTTTTQSKYKYKSIIYPYFAPIPIYHNVKQLNTGKFFGVEDPRIMLITNEFGFEEPIIIYNSHHRKILNIDYENGGDNQGKINLKNYRSLFIGWLWKTQIGKFNLEQLPSEHTLDNHKANKNDGNDNDYSKNEYIKIKELTRPNNQRNLLEKNWSLFLNHQEKLNHGYHSFIYFIYQFKDLKILKCPLSSSTTKKNNDGDDRFDSGCQWEYQINDDDNFGSGYLHGGTELINVNELLDNYLSKSSTSTSINGKQLTNSIKDRLPLNRQIWIGFARAAMRHCGCSETMYRPNMVILVKDDVPTNTNIASGKSNYRLTHVSSFMDLGIDVLPWWEDKGLCEGKNVVIPNGISSWTIENESNNLESESSTITSNNLVDYLTITITRRDTTIDLVYIKGLLNALLLNPDNNNSNNDIDDTEEGSSIFKSSVLFNVDLVKDYLSTTTTTTTTTTTKNVNKNLDCALQYSHKYCQIYGEKLKIEDEFNNKGKDKSKDKSN</sequence>
<reference evidence="1" key="1">
    <citation type="submission" date="2020-12" db="EMBL/GenBank/DDBJ databases">
        <title>Draft Genome of Candida africana.</title>
        <authorList>
            <person name="Ayanbimpe G.M."/>
            <person name="Enweani I.B."/>
            <person name="Aguiyi J.C."/>
            <person name="Nnadi U.P."/>
            <person name="Izam Y."/>
            <person name="Ubani A."/>
            <person name="Ngene A.C."/>
        </authorList>
    </citation>
    <scope>NUCLEOTIDE SEQUENCE</scope>
    <source>
        <strain evidence="1">CEC4854</strain>
    </source>
</reference>
<feature type="non-terminal residue" evidence="1">
    <location>
        <position position="1"/>
    </location>
</feature>
<dbReference type="Proteomes" id="UP000742417">
    <property type="component" value="Unassembled WGS sequence"/>
</dbReference>
<protein>
    <submittedName>
        <fullName evidence="1">BMT9</fullName>
    </submittedName>
</protein>
<evidence type="ECO:0000313" key="2">
    <source>
        <dbReference type="Proteomes" id="UP000742417"/>
    </source>
</evidence>
<comment type="caution">
    <text evidence="1">The sequence shown here is derived from an EMBL/GenBank/DDBJ whole genome shotgun (WGS) entry which is preliminary data.</text>
</comment>
<gene>
    <name evidence="1" type="primary">BMT9</name>
    <name evidence="1" type="ORF">GWM34_01901</name>
</gene>
<organism evidence="1 2">
    <name type="scientific">Candida africana</name>
    <dbReference type="NCBI Taxonomy" id="241526"/>
    <lineage>
        <taxon>Eukaryota</taxon>
        <taxon>Fungi</taxon>
        <taxon>Dikarya</taxon>
        <taxon>Ascomycota</taxon>
        <taxon>Saccharomycotina</taxon>
        <taxon>Pichiomycetes</taxon>
        <taxon>Debaryomycetaceae</taxon>
        <taxon>Candida/Lodderomyces clade</taxon>
        <taxon>Candida</taxon>
    </lineage>
</organism>
<proteinExistence type="predicted"/>